<dbReference type="RefSeq" id="WP_189322190.1">
    <property type="nucleotide sequence ID" value="NZ_BMPQ01000005.1"/>
</dbReference>
<comment type="caution">
    <text evidence="2">The sequence shown here is derived from an EMBL/GenBank/DDBJ whole genome shotgun (WGS) entry which is preliminary data.</text>
</comment>
<name>A0A917QSD7_9ACTN</name>
<evidence type="ECO:0000256" key="1">
    <source>
        <dbReference type="SAM" id="MobiDB-lite"/>
    </source>
</evidence>
<feature type="region of interest" description="Disordered" evidence="1">
    <location>
        <begin position="1"/>
        <end position="25"/>
    </location>
</feature>
<dbReference type="InterPro" id="IPR009061">
    <property type="entry name" value="DNA-bd_dom_put_sf"/>
</dbReference>
<keyword evidence="3" id="KW-1185">Reference proteome</keyword>
<organism evidence="2 3">
    <name type="scientific">Streptomyces flaveus</name>
    <dbReference type="NCBI Taxonomy" id="66370"/>
    <lineage>
        <taxon>Bacteria</taxon>
        <taxon>Bacillati</taxon>
        <taxon>Actinomycetota</taxon>
        <taxon>Actinomycetes</taxon>
        <taxon>Kitasatosporales</taxon>
        <taxon>Streptomycetaceae</taxon>
        <taxon>Streptomyces</taxon>
        <taxon>Streptomyces aurantiacus group</taxon>
    </lineage>
</organism>
<dbReference type="SUPFAM" id="SSF46955">
    <property type="entry name" value="Putative DNA-binding domain"/>
    <property type="match status" value="1"/>
</dbReference>
<sequence>MSTSSGQSSGQTAPPGTPATGPDLNADYWTIADVAAYWCVGEQTIRAYRSRGRGELPPADKTWGRSPVWRPATIIGFQRLGQGTRTDLH</sequence>
<evidence type="ECO:0000313" key="2">
    <source>
        <dbReference type="EMBL" id="GGK65644.1"/>
    </source>
</evidence>
<reference evidence="2" key="1">
    <citation type="journal article" date="2014" name="Int. J. Syst. Evol. Microbiol.">
        <title>Complete genome sequence of Corynebacterium casei LMG S-19264T (=DSM 44701T), isolated from a smear-ripened cheese.</title>
        <authorList>
            <consortium name="US DOE Joint Genome Institute (JGI-PGF)"/>
            <person name="Walter F."/>
            <person name="Albersmeier A."/>
            <person name="Kalinowski J."/>
            <person name="Ruckert C."/>
        </authorList>
    </citation>
    <scope>NUCLEOTIDE SEQUENCE</scope>
    <source>
        <strain evidence="2">JCM 3035</strain>
    </source>
</reference>
<feature type="compositionally biased region" description="Low complexity" evidence="1">
    <location>
        <begin position="1"/>
        <end position="22"/>
    </location>
</feature>
<proteinExistence type="predicted"/>
<dbReference type="AlphaFoldDB" id="A0A917QSD7"/>
<dbReference type="Proteomes" id="UP000637788">
    <property type="component" value="Unassembled WGS sequence"/>
</dbReference>
<accession>A0A917QSD7</accession>
<protein>
    <recommendedName>
        <fullName evidence="4">DNA-binding protein</fullName>
    </recommendedName>
</protein>
<gene>
    <name evidence="2" type="ORF">GCM10010094_28370</name>
</gene>
<dbReference type="EMBL" id="BMPQ01000005">
    <property type="protein sequence ID" value="GGK65644.1"/>
    <property type="molecule type" value="Genomic_DNA"/>
</dbReference>
<evidence type="ECO:0008006" key="4">
    <source>
        <dbReference type="Google" id="ProtNLM"/>
    </source>
</evidence>
<evidence type="ECO:0000313" key="3">
    <source>
        <dbReference type="Proteomes" id="UP000637788"/>
    </source>
</evidence>
<reference evidence="2" key="2">
    <citation type="submission" date="2020-09" db="EMBL/GenBank/DDBJ databases">
        <authorList>
            <person name="Sun Q."/>
            <person name="Ohkuma M."/>
        </authorList>
    </citation>
    <scope>NUCLEOTIDE SEQUENCE</scope>
    <source>
        <strain evidence="2">JCM 3035</strain>
    </source>
</reference>